<dbReference type="Pfam" id="PF00589">
    <property type="entry name" value="Phage_integrase"/>
    <property type="match status" value="1"/>
</dbReference>
<organism evidence="3 4">
    <name type="scientific">Candidatus Nephthysia bennettiae</name>
    <dbReference type="NCBI Taxonomy" id="3127016"/>
    <lineage>
        <taxon>Bacteria</taxon>
        <taxon>Bacillati</taxon>
        <taxon>Candidatus Dormiibacterota</taxon>
        <taxon>Candidatus Dormibacteria</taxon>
        <taxon>Candidatus Dormibacterales</taxon>
        <taxon>Candidatus Dormibacteraceae</taxon>
        <taxon>Candidatus Nephthysia</taxon>
    </lineage>
</organism>
<dbReference type="InterPro" id="IPR002104">
    <property type="entry name" value="Integrase_catalytic"/>
</dbReference>
<name>A0A934N829_9BACT</name>
<accession>A0A934N829</accession>
<dbReference type="EMBL" id="JAEKNR010000040">
    <property type="protein sequence ID" value="MBJ7597154.1"/>
    <property type="molecule type" value="Genomic_DNA"/>
</dbReference>
<evidence type="ECO:0000259" key="2">
    <source>
        <dbReference type="PROSITE" id="PS51898"/>
    </source>
</evidence>
<evidence type="ECO:0000313" key="4">
    <source>
        <dbReference type="Proteomes" id="UP000612893"/>
    </source>
</evidence>
<dbReference type="AlphaFoldDB" id="A0A934N829"/>
<dbReference type="Gene3D" id="1.10.443.10">
    <property type="entry name" value="Intergrase catalytic core"/>
    <property type="match status" value="1"/>
</dbReference>
<dbReference type="PROSITE" id="PS51898">
    <property type="entry name" value="TYR_RECOMBINASE"/>
    <property type="match status" value="1"/>
</dbReference>
<evidence type="ECO:0000313" key="3">
    <source>
        <dbReference type="EMBL" id="MBJ7597154.1"/>
    </source>
</evidence>
<dbReference type="RefSeq" id="WP_338199164.1">
    <property type="nucleotide sequence ID" value="NZ_JAEKNR010000040.1"/>
</dbReference>
<dbReference type="SUPFAM" id="SSF56349">
    <property type="entry name" value="DNA breaking-rejoining enzymes"/>
    <property type="match status" value="1"/>
</dbReference>
<sequence length="81" mass="8990">MQPHQANVGLTRALKALGLPQIRVHDLRHTAATVMLEAGIHPKVVQEMLEHKTIVTTLDTYSHVLPVLHGAAIRVLDNWLC</sequence>
<dbReference type="GO" id="GO:0006310">
    <property type="term" value="P:DNA recombination"/>
    <property type="evidence" value="ECO:0007669"/>
    <property type="project" value="UniProtKB-KW"/>
</dbReference>
<dbReference type="Proteomes" id="UP000612893">
    <property type="component" value="Unassembled WGS sequence"/>
</dbReference>
<keyword evidence="4" id="KW-1185">Reference proteome</keyword>
<proteinExistence type="predicted"/>
<protein>
    <submittedName>
        <fullName evidence="3">Tyrosine-type recombinase/integrase</fullName>
    </submittedName>
</protein>
<keyword evidence="1" id="KW-0233">DNA recombination</keyword>
<gene>
    <name evidence="3" type="ORF">JF922_03580</name>
</gene>
<reference evidence="3" key="1">
    <citation type="submission" date="2020-10" db="EMBL/GenBank/DDBJ databases">
        <title>Ca. Dormibacterota MAGs.</title>
        <authorList>
            <person name="Montgomery K."/>
        </authorList>
    </citation>
    <scope>NUCLEOTIDE SEQUENCE [LARGE SCALE GENOMIC DNA]</scope>
    <source>
        <strain evidence="3">SC8812_S17_10</strain>
    </source>
</reference>
<evidence type="ECO:0000256" key="1">
    <source>
        <dbReference type="ARBA" id="ARBA00023172"/>
    </source>
</evidence>
<feature type="domain" description="Tyr recombinase" evidence="2">
    <location>
        <begin position="1"/>
        <end position="75"/>
    </location>
</feature>
<dbReference type="InterPro" id="IPR011010">
    <property type="entry name" value="DNA_brk_join_enz"/>
</dbReference>
<dbReference type="InterPro" id="IPR013762">
    <property type="entry name" value="Integrase-like_cat_sf"/>
</dbReference>
<comment type="caution">
    <text evidence="3">The sequence shown here is derived from an EMBL/GenBank/DDBJ whole genome shotgun (WGS) entry which is preliminary data.</text>
</comment>